<dbReference type="Proteomes" id="UP000612362">
    <property type="component" value="Unassembled WGS sequence"/>
</dbReference>
<dbReference type="InterPro" id="IPR036291">
    <property type="entry name" value="NAD(P)-bd_dom_sf"/>
</dbReference>
<name>A0A8J3MT14_9CHLR</name>
<proteinExistence type="predicted"/>
<reference evidence="2" key="1">
    <citation type="submission" date="2020-10" db="EMBL/GenBank/DDBJ databases">
        <title>Taxonomic study of unclassified bacteria belonging to the class Ktedonobacteria.</title>
        <authorList>
            <person name="Yabe S."/>
            <person name="Wang C.M."/>
            <person name="Zheng Y."/>
            <person name="Sakai Y."/>
            <person name="Cavaletti L."/>
            <person name="Monciardini P."/>
            <person name="Donadio S."/>
        </authorList>
    </citation>
    <scope>NUCLEOTIDE SEQUENCE</scope>
    <source>
        <strain evidence="2">SOSP1-1</strain>
    </source>
</reference>
<sequence length="216" mass="24663">MAYEAADPAVDKHEYHYRVKQFVQACRSCRVAYISSDGIFDGDKGLYTEKDQCHPVTPYGYNLQFFEERVRELCADYCIIRPSYLYGYAGGELDHRLTRVRAGLLSGESFEFFDDMFKSPLNVNQAAEIISLITCSEFQDTMNVAGKRMSICQFYREAMRVLGVPCERLHPTHKPANSRLPRDTSLDTHMMEGLGMLPLTINESLARYAPRSVEEA</sequence>
<dbReference type="SUPFAM" id="SSF51735">
    <property type="entry name" value="NAD(P)-binding Rossmann-fold domains"/>
    <property type="match status" value="1"/>
</dbReference>
<organism evidence="2 3">
    <name type="scientific">Ktedonospora formicarum</name>
    <dbReference type="NCBI Taxonomy" id="2778364"/>
    <lineage>
        <taxon>Bacteria</taxon>
        <taxon>Bacillati</taxon>
        <taxon>Chloroflexota</taxon>
        <taxon>Ktedonobacteria</taxon>
        <taxon>Ktedonobacterales</taxon>
        <taxon>Ktedonobacteraceae</taxon>
        <taxon>Ktedonospora</taxon>
    </lineage>
</organism>
<dbReference type="Gene3D" id="3.40.50.720">
    <property type="entry name" value="NAD(P)-binding Rossmann-like Domain"/>
    <property type="match status" value="1"/>
</dbReference>
<dbReference type="PANTHER" id="PTHR43242">
    <property type="entry name" value="NAD(P)-BINDING ROSSMANN-FOLD SUPERFAMILY PROTEIN"/>
    <property type="match status" value="1"/>
</dbReference>
<evidence type="ECO:0000313" key="3">
    <source>
        <dbReference type="Proteomes" id="UP000612362"/>
    </source>
</evidence>
<protein>
    <recommendedName>
        <fullName evidence="1">RmlD-like substrate binding domain-containing protein</fullName>
    </recommendedName>
</protein>
<feature type="domain" description="RmlD-like substrate binding" evidence="1">
    <location>
        <begin position="7"/>
        <end position="204"/>
    </location>
</feature>
<dbReference type="PANTHER" id="PTHR43242:SF1">
    <property type="entry name" value="NAD(P)-BINDING ROSSMANN-FOLD SUPERFAMILY PROTEIN"/>
    <property type="match status" value="1"/>
</dbReference>
<dbReference type="Pfam" id="PF04321">
    <property type="entry name" value="RmlD_sub_bind"/>
    <property type="match status" value="1"/>
</dbReference>
<keyword evidence="3" id="KW-1185">Reference proteome</keyword>
<dbReference type="EMBL" id="BNJF01000001">
    <property type="protein sequence ID" value="GHO43895.1"/>
    <property type="molecule type" value="Genomic_DNA"/>
</dbReference>
<evidence type="ECO:0000313" key="2">
    <source>
        <dbReference type="EMBL" id="GHO43895.1"/>
    </source>
</evidence>
<dbReference type="InterPro" id="IPR029903">
    <property type="entry name" value="RmlD-like-bd"/>
</dbReference>
<dbReference type="AlphaFoldDB" id="A0A8J3MT14"/>
<evidence type="ECO:0000259" key="1">
    <source>
        <dbReference type="Pfam" id="PF04321"/>
    </source>
</evidence>
<gene>
    <name evidence="2" type="ORF">KSX_20580</name>
</gene>
<accession>A0A8J3MT14</accession>
<comment type="caution">
    <text evidence="2">The sequence shown here is derived from an EMBL/GenBank/DDBJ whole genome shotgun (WGS) entry which is preliminary data.</text>
</comment>